<dbReference type="RefSeq" id="WP_094788906.1">
    <property type="nucleotide sequence ID" value="NZ_NDXW01000001.1"/>
</dbReference>
<proteinExistence type="inferred from homology"/>
<evidence type="ECO:0000256" key="3">
    <source>
        <dbReference type="ARBA" id="ARBA00022729"/>
    </source>
</evidence>
<comment type="caution">
    <text evidence="5">The sequence shown here is derived from an EMBL/GenBank/DDBJ whole genome shotgun (WGS) entry which is preliminary data.</text>
</comment>
<dbReference type="GO" id="GO:0030313">
    <property type="term" value="C:cell envelope"/>
    <property type="evidence" value="ECO:0007669"/>
    <property type="project" value="UniProtKB-SubCell"/>
</dbReference>
<dbReference type="GO" id="GO:0055085">
    <property type="term" value="P:transmembrane transport"/>
    <property type="evidence" value="ECO:0007669"/>
    <property type="project" value="UniProtKB-ARBA"/>
</dbReference>
<dbReference type="GO" id="GO:0030246">
    <property type="term" value="F:carbohydrate binding"/>
    <property type="evidence" value="ECO:0007669"/>
    <property type="project" value="UniProtKB-ARBA"/>
</dbReference>
<organism evidence="5 6">
    <name type="scientific">Zooshikella ganghwensis</name>
    <dbReference type="NCBI Taxonomy" id="202772"/>
    <lineage>
        <taxon>Bacteria</taxon>
        <taxon>Pseudomonadati</taxon>
        <taxon>Pseudomonadota</taxon>
        <taxon>Gammaproteobacteria</taxon>
        <taxon>Oceanospirillales</taxon>
        <taxon>Zooshikellaceae</taxon>
        <taxon>Zooshikella</taxon>
    </lineage>
</organism>
<dbReference type="Pfam" id="PF13407">
    <property type="entry name" value="Peripla_BP_4"/>
    <property type="match status" value="1"/>
</dbReference>
<keyword evidence="6" id="KW-1185">Reference proteome</keyword>
<dbReference type="PANTHER" id="PTHR46847:SF2">
    <property type="entry name" value="ABC TRANSPORTER SUGAR-BINDING PROTEIN"/>
    <property type="match status" value="1"/>
</dbReference>
<dbReference type="InterPro" id="IPR028082">
    <property type="entry name" value="Peripla_BP_I"/>
</dbReference>
<dbReference type="AlphaFoldDB" id="A0A4P9VRA4"/>
<dbReference type="SUPFAM" id="SSF53822">
    <property type="entry name" value="Periplasmic binding protein-like I"/>
    <property type="match status" value="1"/>
</dbReference>
<reference evidence="5 6" key="1">
    <citation type="submission" date="2017-04" db="EMBL/GenBank/DDBJ databases">
        <title>Draft genome sequence of Zooshikella ganghwensis VG4 isolated from Red Sea sediments.</title>
        <authorList>
            <person name="Rehman Z."/>
            <person name="Alam I."/>
            <person name="Kamau A."/>
            <person name="Bajic V."/>
            <person name="Leiknes T."/>
        </authorList>
    </citation>
    <scope>NUCLEOTIDE SEQUENCE [LARGE SCALE GENOMIC DNA]</scope>
    <source>
        <strain evidence="5 6">VG4</strain>
    </source>
</reference>
<evidence type="ECO:0000313" key="5">
    <source>
        <dbReference type="EMBL" id="RDH46093.1"/>
    </source>
</evidence>
<dbReference type="EMBL" id="NDXW01000001">
    <property type="protein sequence ID" value="RDH46093.1"/>
    <property type="molecule type" value="Genomic_DNA"/>
</dbReference>
<evidence type="ECO:0000313" key="6">
    <source>
        <dbReference type="Proteomes" id="UP000257039"/>
    </source>
</evidence>
<dbReference type="Gene3D" id="3.40.50.2300">
    <property type="match status" value="2"/>
</dbReference>
<accession>A0A4P9VRA4</accession>
<protein>
    <submittedName>
        <fullName evidence="5">Sugar-binding protein</fullName>
    </submittedName>
</protein>
<comment type="similarity">
    <text evidence="2">Belongs to the bacterial solute-binding protein 2 family.</text>
</comment>
<dbReference type="InterPro" id="IPR025997">
    <property type="entry name" value="SBP_2_dom"/>
</dbReference>
<comment type="subcellular location">
    <subcellularLocation>
        <location evidence="1">Cell envelope</location>
    </subcellularLocation>
</comment>
<sequence length="364" mass="39881">MVASIRHISLICLLVITTCTVNAKTLALITTRSAGDSFWGPVEEFMHAACKDLGMELKVFYAEGRRDNMISAFQKAINEKVDAVVFPNFQKSAYQLIKAAEEAKVPVFLFNSGISSEHVNDVGKPREKYKYWLGEMLPDDKGAGANLANTLVDMAKSAGKLGKDGKVHVIAISGHSADGAAIERNKGLKAAMKRSDAVLKQVVPANWDKDTANLKFSKLYERYPEASVGWAASDLMSIGIVDAIKKLGKTPGKDIFTGGVDLSKEGMEAVSQGTMSVTAGGHFMEGGWVAVMLYDYFNGIDFVDEGLSMRSKMSVITKDAVQEYLKRFGKGNWETIDFKQFSKKHNSDLKKYNFGLDTVMAQPQ</sequence>
<dbReference type="CDD" id="cd06324">
    <property type="entry name" value="PBP1_ABC_sugar_binding-like"/>
    <property type="match status" value="1"/>
</dbReference>
<gene>
    <name evidence="5" type="ORF">B9G39_23045</name>
</gene>
<evidence type="ECO:0000259" key="4">
    <source>
        <dbReference type="Pfam" id="PF13407"/>
    </source>
</evidence>
<dbReference type="PANTHER" id="PTHR46847">
    <property type="entry name" value="D-ALLOSE-BINDING PERIPLASMIC PROTEIN-RELATED"/>
    <property type="match status" value="1"/>
</dbReference>
<keyword evidence="3" id="KW-0732">Signal</keyword>
<dbReference type="Proteomes" id="UP000257039">
    <property type="component" value="Unassembled WGS sequence"/>
</dbReference>
<name>A0A4P9VRA4_9GAMM</name>
<evidence type="ECO:0000256" key="1">
    <source>
        <dbReference type="ARBA" id="ARBA00004196"/>
    </source>
</evidence>
<feature type="domain" description="Periplasmic binding protein" evidence="4">
    <location>
        <begin position="32"/>
        <end position="295"/>
    </location>
</feature>
<evidence type="ECO:0000256" key="2">
    <source>
        <dbReference type="ARBA" id="ARBA00007639"/>
    </source>
</evidence>